<gene>
    <name evidence="1" type="ORF">FHS03_004339</name>
</gene>
<sequence>MPYILQVTEPEISAKERYANAKEIPNVLKHAAIYLSHGKNGIVALNQWNSKGRVSRRTIRFNTKSYSRSNEGTTYYVIE</sequence>
<evidence type="ECO:0000313" key="1">
    <source>
        <dbReference type="EMBL" id="MBB3121263.1"/>
    </source>
</evidence>
<dbReference type="RefSeq" id="WP_183442986.1">
    <property type="nucleotide sequence ID" value="NZ_JACHXD010000014.1"/>
</dbReference>
<protein>
    <submittedName>
        <fullName evidence="1">Uncharacterized protein</fullName>
    </submittedName>
</protein>
<reference evidence="1 2" key="1">
    <citation type="submission" date="2020-08" db="EMBL/GenBank/DDBJ databases">
        <title>Genomic Encyclopedia of Type Strains, Phase III (KMG-III): the genomes of soil and plant-associated and newly described type strains.</title>
        <authorList>
            <person name="Whitman W."/>
        </authorList>
    </citation>
    <scope>NUCLEOTIDE SEQUENCE [LARGE SCALE GENOMIC DNA]</scope>
    <source>
        <strain evidence="1 2">CECT 8897</strain>
    </source>
</reference>
<proteinExistence type="predicted"/>
<dbReference type="AlphaFoldDB" id="A0A7W5BE52"/>
<dbReference type="Proteomes" id="UP000541535">
    <property type="component" value="Unassembled WGS sequence"/>
</dbReference>
<dbReference type="EMBL" id="JACHXD010000014">
    <property type="protein sequence ID" value="MBB3121263.1"/>
    <property type="molecule type" value="Genomic_DNA"/>
</dbReference>
<dbReference type="InterPro" id="IPR047746">
    <property type="entry name" value="Dae2/Tae2-like"/>
</dbReference>
<dbReference type="NCBIfam" id="NF033857">
    <property type="entry name" value="BPSL0067_fam"/>
    <property type="match status" value="1"/>
</dbReference>
<name>A0A7W5BE52_9BURK</name>
<keyword evidence="2" id="KW-1185">Reference proteome</keyword>
<comment type="caution">
    <text evidence="1">The sequence shown here is derived from an EMBL/GenBank/DDBJ whole genome shotgun (WGS) entry which is preliminary data.</text>
</comment>
<organism evidence="1 2">
    <name type="scientific">Pseudoduganella violacea</name>
    <dbReference type="NCBI Taxonomy" id="1715466"/>
    <lineage>
        <taxon>Bacteria</taxon>
        <taxon>Pseudomonadati</taxon>
        <taxon>Pseudomonadota</taxon>
        <taxon>Betaproteobacteria</taxon>
        <taxon>Burkholderiales</taxon>
        <taxon>Oxalobacteraceae</taxon>
        <taxon>Telluria group</taxon>
        <taxon>Pseudoduganella</taxon>
    </lineage>
</organism>
<accession>A0A7W5BE52</accession>
<evidence type="ECO:0000313" key="2">
    <source>
        <dbReference type="Proteomes" id="UP000541535"/>
    </source>
</evidence>